<name>A0AA36JM03_9DINO</name>
<dbReference type="AlphaFoldDB" id="A0AA36JM03"/>
<dbReference type="InterPro" id="IPR013189">
    <property type="entry name" value="Glyco_hydro_32_C"/>
</dbReference>
<reference evidence="2" key="1">
    <citation type="submission" date="2023-08" db="EMBL/GenBank/DDBJ databases">
        <authorList>
            <person name="Chen Y."/>
            <person name="Shah S."/>
            <person name="Dougan E. K."/>
            <person name="Thang M."/>
            <person name="Chan C."/>
        </authorList>
    </citation>
    <scope>NUCLEOTIDE SEQUENCE</scope>
</reference>
<dbReference type="Pfam" id="PF08244">
    <property type="entry name" value="Glyco_hydro_32C"/>
    <property type="match status" value="1"/>
</dbReference>
<protein>
    <recommendedName>
        <fullName evidence="1">Glycosyl hydrolase family 32 C-terminal domain-containing protein</fullName>
    </recommendedName>
</protein>
<evidence type="ECO:0000313" key="2">
    <source>
        <dbReference type="EMBL" id="CAJ1407970.1"/>
    </source>
</evidence>
<organism evidence="2 3">
    <name type="scientific">Effrenium voratum</name>
    <dbReference type="NCBI Taxonomy" id="2562239"/>
    <lineage>
        <taxon>Eukaryota</taxon>
        <taxon>Sar</taxon>
        <taxon>Alveolata</taxon>
        <taxon>Dinophyceae</taxon>
        <taxon>Suessiales</taxon>
        <taxon>Symbiodiniaceae</taxon>
        <taxon>Effrenium</taxon>
    </lineage>
</organism>
<accession>A0AA36JM03</accession>
<keyword evidence="3" id="KW-1185">Reference proteome</keyword>
<feature type="domain" description="Glycosyl hydrolase family 32 C-terminal" evidence="1">
    <location>
        <begin position="22"/>
        <end position="49"/>
    </location>
</feature>
<evidence type="ECO:0000313" key="3">
    <source>
        <dbReference type="Proteomes" id="UP001178507"/>
    </source>
</evidence>
<proteinExistence type="predicted"/>
<evidence type="ECO:0000259" key="1">
    <source>
        <dbReference type="Pfam" id="PF08244"/>
    </source>
</evidence>
<dbReference type="Gene3D" id="2.60.120.560">
    <property type="entry name" value="Exo-inulinase, domain 1"/>
    <property type="match status" value="1"/>
</dbReference>
<comment type="caution">
    <text evidence="2">The sequence shown here is derived from an EMBL/GenBank/DDBJ whole genome shotgun (WGS) entry which is preliminary data.</text>
</comment>
<dbReference type="Proteomes" id="UP001178507">
    <property type="component" value="Unassembled WGS sequence"/>
</dbReference>
<dbReference type="EMBL" id="CAUJNA010003698">
    <property type="protein sequence ID" value="CAJ1407970.1"/>
    <property type="molecule type" value="Genomic_DNA"/>
</dbReference>
<sequence length="83" mass="8769">MATPCRLANATANGDRLRLLRGERSLEIRIFADATFLEVFFQQGRLAMTVDAAPLQAADLVVKSTAEAGLPARVLGPGSGQGQ</sequence>
<gene>
    <name evidence="2" type="ORF">EVOR1521_LOCUS29542</name>
</gene>